<keyword evidence="8 11" id="KW-0812">Transmembrane</keyword>
<evidence type="ECO:0000256" key="3">
    <source>
        <dbReference type="ARBA" id="ARBA00009120"/>
    </source>
</evidence>
<feature type="transmembrane region" description="Helical" evidence="11">
    <location>
        <begin position="91"/>
        <end position="110"/>
    </location>
</feature>
<evidence type="ECO:0000256" key="4">
    <source>
        <dbReference type="ARBA" id="ARBA00022448"/>
    </source>
</evidence>
<organism evidence="12 13">
    <name type="scientific">Candidatus Rhodoblastus alkanivorans</name>
    <dbReference type="NCBI Taxonomy" id="2954117"/>
    <lineage>
        <taxon>Bacteria</taxon>
        <taxon>Pseudomonadati</taxon>
        <taxon>Pseudomonadota</taxon>
        <taxon>Alphaproteobacteria</taxon>
        <taxon>Hyphomicrobiales</taxon>
        <taxon>Rhodoblastaceae</taxon>
        <taxon>Rhodoblastus</taxon>
    </lineage>
</organism>
<sequence>MSSNVANDGGSAANEVTAADAPELRLFVMALFFIFGGVTSLNDVIIPKLKELFSLDHMQAMLVQSAFFAAYFTISLPAAALVRRLGFMRGAVVGLLTMMLGCLLFVPVAASPAFSLFLAALFVLASGITIVQVVANPLISLLGPPETAHSRLTFAQGFNSLGTTVFPYFGAILILGSLAGVTAAQLSGPAFDAYRAAESRAVAHAYVGLAAALTLIAGAVWLHRNRLKGESHGDGPVFSGFGLLKQARFAFGTAAIFLYVGAEVAIGSLIVLYLEQKHVLALDDQAAGKLIPLYWGGALIGRFIGSGALRLISPGRLLAFNALGAVALILLSANETGALAGYSLLAIGLMNSIMFPTIFSLASEGLGARAAEGSGIICVAIVGGAVIPPLTGRLADVTGSLSVALALPALCYAVIAFFGLYARRPVALAA</sequence>
<feature type="transmembrane region" description="Helical" evidence="11">
    <location>
        <begin position="249"/>
        <end position="274"/>
    </location>
</feature>
<evidence type="ECO:0000256" key="8">
    <source>
        <dbReference type="ARBA" id="ARBA00022692"/>
    </source>
</evidence>
<dbReference type="EMBL" id="JAIVFP010000001">
    <property type="protein sequence ID" value="MCI4682472.1"/>
    <property type="molecule type" value="Genomic_DNA"/>
</dbReference>
<evidence type="ECO:0000256" key="9">
    <source>
        <dbReference type="ARBA" id="ARBA00022989"/>
    </source>
</evidence>
<evidence type="ECO:0000256" key="5">
    <source>
        <dbReference type="ARBA" id="ARBA00022475"/>
    </source>
</evidence>
<dbReference type="InterPro" id="IPR011701">
    <property type="entry name" value="MFS"/>
</dbReference>
<dbReference type="InterPro" id="IPR036259">
    <property type="entry name" value="MFS_trans_sf"/>
</dbReference>
<evidence type="ECO:0000256" key="6">
    <source>
        <dbReference type="ARBA" id="ARBA00022519"/>
    </source>
</evidence>
<keyword evidence="6" id="KW-0997">Cell inner membrane</keyword>
<comment type="subcellular location">
    <subcellularLocation>
        <location evidence="2">Cell inner membrane</location>
        <topology evidence="2">Multi-pass membrane protein</topology>
    </subcellularLocation>
</comment>
<keyword evidence="7" id="KW-0762">Sugar transport</keyword>
<evidence type="ECO:0000313" key="12">
    <source>
        <dbReference type="EMBL" id="MCI4682472.1"/>
    </source>
</evidence>
<feature type="transmembrane region" description="Helical" evidence="11">
    <location>
        <begin position="160"/>
        <end position="181"/>
    </location>
</feature>
<dbReference type="Gene3D" id="1.20.1250.20">
    <property type="entry name" value="MFS general substrate transporter like domains"/>
    <property type="match status" value="2"/>
</dbReference>
<dbReference type="Pfam" id="PF07690">
    <property type="entry name" value="MFS_1"/>
    <property type="match status" value="1"/>
</dbReference>
<name>A0ABS9Z5L5_9HYPH</name>
<comment type="similarity">
    <text evidence="3">Belongs to the major facilitator superfamily. FHS transporter (TC 2.A.1.7) family.</text>
</comment>
<dbReference type="SUPFAM" id="SSF103473">
    <property type="entry name" value="MFS general substrate transporter"/>
    <property type="match status" value="1"/>
</dbReference>
<feature type="transmembrane region" description="Helical" evidence="11">
    <location>
        <begin position="403"/>
        <end position="422"/>
    </location>
</feature>
<gene>
    <name evidence="12" type="ORF">K2U94_06815</name>
</gene>
<evidence type="ECO:0000256" key="2">
    <source>
        <dbReference type="ARBA" id="ARBA00004429"/>
    </source>
</evidence>
<reference evidence="12" key="1">
    <citation type="journal article" date="2022" name="ISME J.">
        <title>Identification of active gaseous-alkane degraders at natural gas seeps.</title>
        <authorList>
            <person name="Farhan Ul Haque M."/>
            <person name="Hernandez M."/>
            <person name="Crombie A.T."/>
            <person name="Murrell J.C."/>
        </authorList>
    </citation>
    <scope>NUCLEOTIDE SEQUENCE</scope>
    <source>
        <strain evidence="12">PC2</strain>
    </source>
</reference>
<evidence type="ECO:0000256" key="10">
    <source>
        <dbReference type="ARBA" id="ARBA00023136"/>
    </source>
</evidence>
<feature type="transmembrane region" description="Helical" evidence="11">
    <location>
        <begin position="339"/>
        <end position="361"/>
    </location>
</feature>
<feature type="transmembrane region" description="Helical" evidence="11">
    <location>
        <begin position="201"/>
        <end position="222"/>
    </location>
</feature>
<dbReference type="InterPro" id="IPR005964">
    <property type="entry name" value="Glc/Gal_transptr_bac"/>
</dbReference>
<comment type="caution">
    <text evidence="12">The sequence shown here is derived from an EMBL/GenBank/DDBJ whole genome shotgun (WGS) entry which is preliminary data.</text>
</comment>
<evidence type="ECO:0000256" key="11">
    <source>
        <dbReference type="SAM" id="Phobius"/>
    </source>
</evidence>
<comment type="function">
    <text evidence="1">Intake of glucose and galactose.</text>
</comment>
<keyword evidence="13" id="KW-1185">Reference proteome</keyword>
<evidence type="ECO:0000256" key="7">
    <source>
        <dbReference type="ARBA" id="ARBA00022597"/>
    </source>
</evidence>
<keyword evidence="4" id="KW-0813">Transport</keyword>
<dbReference type="RefSeq" id="WP_243066481.1">
    <property type="nucleotide sequence ID" value="NZ_JAIVFK010000020.1"/>
</dbReference>
<dbReference type="NCBIfam" id="TIGR01272">
    <property type="entry name" value="gluP"/>
    <property type="match status" value="1"/>
</dbReference>
<dbReference type="PANTHER" id="PTHR43702:SF3">
    <property type="entry name" value="PROTEIN TSGA"/>
    <property type="match status" value="1"/>
</dbReference>
<dbReference type="PANTHER" id="PTHR43702">
    <property type="entry name" value="L-FUCOSE-PROTON SYMPORTER"/>
    <property type="match status" value="1"/>
</dbReference>
<protein>
    <submittedName>
        <fullName evidence="12">Sugar MFS transporter</fullName>
    </submittedName>
</protein>
<keyword evidence="10 11" id="KW-0472">Membrane</keyword>
<dbReference type="Proteomes" id="UP001139104">
    <property type="component" value="Unassembled WGS sequence"/>
</dbReference>
<evidence type="ECO:0000313" key="13">
    <source>
        <dbReference type="Proteomes" id="UP001139104"/>
    </source>
</evidence>
<dbReference type="CDD" id="cd17394">
    <property type="entry name" value="MFS_FucP_like"/>
    <property type="match status" value="1"/>
</dbReference>
<feature type="transmembrane region" description="Helical" evidence="11">
    <location>
        <begin position="317"/>
        <end position="333"/>
    </location>
</feature>
<accession>A0ABS9Z5L5</accession>
<dbReference type="InterPro" id="IPR050375">
    <property type="entry name" value="MFS_TsgA-like"/>
</dbReference>
<keyword evidence="5" id="KW-1003">Cell membrane</keyword>
<feature type="transmembrane region" description="Helical" evidence="11">
    <location>
        <begin position="116"/>
        <end position="139"/>
    </location>
</feature>
<feature type="transmembrane region" description="Helical" evidence="11">
    <location>
        <begin position="26"/>
        <end position="46"/>
    </location>
</feature>
<keyword evidence="9 11" id="KW-1133">Transmembrane helix</keyword>
<feature type="transmembrane region" description="Helical" evidence="11">
    <location>
        <begin position="58"/>
        <end position="79"/>
    </location>
</feature>
<proteinExistence type="inferred from homology"/>
<feature type="transmembrane region" description="Helical" evidence="11">
    <location>
        <begin position="286"/>
        <end position="305"/>
    </location>
</feature>
<evidence type="ECO:0000256" key="1">
    <source>
        <dbReference type="ARBA" id="ARBA00003321"/>
    </source>
</evidence>
<feature type="transmembrane region" description="Helical" evidence="11">
    <location>
        <begin position="373"/>
        <end position="391"/>
    </location>
</feature>